<evidence type="ECO:0000256" key="3">
    <source>
        <dbReference type="ARBA" id="ARBA00022793"/>
    </source>
</evidence>
<comment type="PTM">
    <text evidence="11">Is synthesized initially as an inactive proenzyme. Formation of the active enzyme involves a self-maturation process in which the active site pyruvoyl group is generated from an internal serine residue via an autocatalytic post-translational modification. Two non-identical subunits are generated from the proenzyme in this reaction, and the pyruvate is formed at the N-terminus of the alpha chain, which is derived from the carboxyl end of the proenzyme. The post-translation cleavage follows an unusual pathway, termed non-hydrolytic serinolysis, in which the side chain hydroxyl group of the serine supplies its oxygen atom to form the C-terminus of the beta chain, while the remainder of the serine residue undergoes an oxidative deamination to produce ammonia and the pyruvoyl prosthetic group on the alpha chain.</text>
</comment>
<reference evidence="13 14" key="1">
    <citation type="submission" date="2016-11" db="EMBL/GenBank/DDBJ databases">
        <authorList>
            <person name="Jaros S."/>
            <person name="Januszkiewicz K."/>
            <person name="Wedrychowicz H."/>
        </authorList>
    </citation>
    <scope>NUCLEOTIDE SEQUENCE [LARGE SCALE GENOMIC DNA]</scope>
    <source>
        <strain evidence="13 14">DSM 26910</strain>
    </source>
</reference>
<keyword evidence="2 11" id="KW-0444">Lipid biosynthesis</keyword>
<keyword evidence="8 11" id="KW-0456">Lyase</keyword>
<feature type="transmembrane region" description="Helical" evidence="12">
    <location>
        <begin position="10"/>
        <end position="27"/>
    </location>
</feature>
<evidence type="ECO:0000256" key="11">
    <source>
        <dbReference type="HAMAP-Rule" id="MF_00664"/>
    </source>
</evidence>
<feature type="chain" id="PRO_5023426165" description="Phosphatidylserine decarboxylase beta chain" evidence="11">
    <location>
        <begin position="1"/>
        <end position="186"/>
    </location>
</feature>
<sequence>MQIHNEGKKIIPVAFFVLAVIDAIIYFTLRDYLIFYVLMAASLSLAVLVVFFFRVPQREIVRNKKHVLAAADGEIVEIIKVYEKEYFKDERLQVSIFMSVFNVHQNRAPIGGEVVYQHHKRGAYYPAFVKKSSELNERCSTVFKMDDGTEVLSRQIAGTVAQRIVTYKKPGHKIEQGDEYGFIRFGSRVDLFLPLDSEVQVKLHQKTVGGQTVVALLNHSK</sequence>
<dbReference type="EMBL" id="FQUM01000008">
    <property type="protein sequence ID" value="SHF73073.1"/>
    <property type="molecule type" value="Genomic_DNA"/>
</dbReference>
<dbReference type="UniPathway" id="UPA00558">
    <property type="reaction ID" value="UER00616"/>
</dbReference>
<dbReference type="STRING" id="1484053.SAMN05444274_10848"/>
<accession>A0A1M5E1G2</accession>
<dbReference type="GO" id="GO:0006646">
    <property type="term" value="P:phosphatidylethanolamine biosynthetic process"/>
    <property type="evidence" value="ECO:0007669"/>
    <property type="project" value="UniProtKB-UniRule"/>
</dbReference>
<gene>
    <name evidence="11" type="primary">psd</name>
    <name evidence="13" type="ORF">SAMN05444274_10848</name>
</gene>
<comment type="subunit">
    <text evidence="11">Heterodimer of a large membrane-associated beta subunit and a small pyruvoyl-containing alpha subunit.</text>
</comment>
<evidence type="ECO:0000256" key="5">
    <source>
        <dbReference type="ARBA" id="ARBA00023136"/>
    </source>
</evidence>
<feature type="transmembrane region" description="Helical" evidence="12">
    <location>
        <begin position="33"/>
        <end position="55"/>
    </location>
</feature>
<dbReference type="NCBIfam" id="NF003685">
    <property type="entry name" value="PRK05305.2-5"/>
    <property type="match status" value="1"/>
</dbReference>
<evidence type="ECO:0000256" key="12">
    <source>
        <dbReference type="SAM" id="Phobius"/>
    </source>
</evidence>
<keyword evidence="1 11" id="KW-1003">Cell membrane</keyword>
<evidence type="ECO:0000256" key="7">
    <source>
        <dbReference type="ARBA" id="ARBA00023209"/>
    </source>
</evidence>
<name>A0A1M5E1G2_9BACT</name>
<proteinExistence type="inferred from homology"/>
<feature type="chain" id="PRO_5023426166" description="Phosphatidylserine decarboxylase alpha chain" evidence="11">
    <location>
        <begin position="187"/>
        <end position="221"/>
    </location>
</feature>
<dbReference type="Pfam" id="PF02666">
    <property type="entry name" value="PS_Dcarbxylase"/>
    <property type="match status" value="1"/>
</dbReference>
<comment type="catalytic activity">
    <reaction evidence="11">
        <text>a 1,2-diacyl-sn-glycero-3-phospho-L-serine + H(+) = a 1,2-diacyl-sn-glycero-3-phosphoethanolamine + CO2</text>
        <dbReference type="Rhea" id="RHEA:20828"/>
        <dbReference type="ChEBI" id="CHEBI:15378"/>
        <dbReference type="ChEBI" id="CHEBI:16526"/>
        <dbReference type="ChEBI" id="CHEBI:57262"/>
        <dbReference type="ChEBI" id="CHEBI:64612"/>
        <dbReference type="EC" id="4.1.1.65"/>
    </reaction>
</comment>
<keyword evidence="7 11" id="KW-0594">Phospholipid biosynthesis</keyword>
<evidence type="ECO:0000313" key="13">
    <source>
        <dbReference type="EMBL" id="SHF73073.1"/>
    </source>
</evidence>
<evidence type="ECO:0000256" key="1">
    <source>
        <dbReference type="ARBA" id="ARBA00022475"/>
    </source>
</evidence>
<dbReference type="GO" id="GO:0005886">
    <property type="term" value="C:plasma membrane"/>
    <property type="evidence" value="ECO:0007669"/>
    <property type="project" value="UniProtKB-SubCell"/>
</dbReference>
<dbReference type="Proteomes" id="UP000184164">
    <property type="component" value="Unassembled WGS sequence"/>
</dbReference>
<dbReference type="NCBIfam" id="NF003678">
    <property type="entry name" value="PRK05305.1-2"/>
    <property type="match status" value="1"/>
</dbReference>
<keyword evidence="14" id="KW-1185">Reference proteome</keyword>
<evidence type="ECO:0000256" key="4">
    <source>
        <dbReference type="ARBA" id="ARBA00023098"/>
    </source>
</evidence>
<dbReference type="PANTHER" id="PTHR35809:SF1">
    <property type="entry name" value="ARCHAETIDYLSERINE DECARBOXYLASE PROENZYME-RELATED"/>
    <property type="match status" value="1"/>
</dbReference>
<keyword evidence="12" id="KW-1133">Transmembrane helix</keyword>
<evidence type="ECO:0000313" key="14">
    <source>
        <dbReference type="Proteomes" id="UP000184164"/>
    </source>
</evidence>
<dbReference type="HAMAP" id="MF_00664">
    <property type="entry name" value="PS_decarb_PSD_A"/>
    <property type="match status" value="1"/>
</dbReference>
<dbReference type="GO" id="GO:0004609">
    <property type="term" value="F:phosphatidylserine decarboxylase activity"/>
    <property type="evidence" value="ECO:0007669"/>
    <property type="project" value="UniProtKB-UniRule"/>
</dbReference>
<evidence type="ECO:0000256" key="6">
    <source>
        <dbReference type="ARBA" id="ARBA00023145"/>
    </source>
</evidence>
<evidence type="ECO:0000256" key="2">
    <source>
        <dbReference type="ARBA" id="ARBA00022516"/>
    </source>
</evidence>
<dbReference type="InterPro" id="IPR003817">
    <property type="entry name" value="PS_Dcarbxylase"/>
</dbReference>
<evidence type="ECO:0000256" key="10">
    <source>
        <dbReference type="ARBA" id="ARBA00023317"/>
    </source>
</evidence>
<comment type="function">
    <text evidence="11">Catalyzes the formation of phosphatidylethanolamine (PtdEtn) from phosphatidylserine (PtdSer).</text>
</comment>
<evidence type="ECO:0000256" key="8">
    <source>
        <dbReference type="ARBA" id="ARBA00023239"/>
    </source>
</evidence>
<dbReference type="PANTHER" id="PTHR35809">
    <property type="entry name" value="ARCHAETIDYLSERINE DECARBOXYLASE PROENZYME-RELATED"/>
    <property type="match status" value="1"/>
</dbReference>
<keyword evidence="10 11" id="KW-0670">Pyruvate</keyword>
<dbReference type="RefSeq" id="WP_073002882.1">
    <property type="nucleotide sequence ID" value="NZ_FQUM01000008.1"/>
</dbReference>
<feature type="active site" description="Schiff-base intermediate with substrate; via pyruvic acid" evidence="11">
    <location>
        <position position="187"/>
    </location>
</feature>
<keyword evidence="3 11" id="KW-0210">Decarboxylase</keyword>
<dbReference type="InterPro" id="IPR033175">
    <property type="entry name" value="PSD-A"/>
</dbReference>
<feature type="site" description="Cleavage (non-hydrolytic); by autocatalysis" evidence="11">
    <location>
        <begin position="186"/>
        <end position="187"/>
    </location>
</feature>
<dbReference type="OrthoDB" id="9790893at2"/>
<keyword evidence="12" id="KW-0812">Transmembrane</keyword>
<keyword evidence="6 11" id="KW-0865">Zymogen</keyword>
<comment type="similarity">
    <text evidence="11">Belongs to the phosphatidylserine decarboxylase family. PSD-A subfamily.</text>
</comment>
<protein>
    <recommendedName>
        <fullName evidence="11">Phosphatidylserine decarboxylase proenzyme</fullName>
        <ecNumber evidence="11">4.1.1.65</ecNumber>
    </recommendedName>
    <component>
        <recommendedName>
            <fullName evidence="11">Phosphatidylserine decarboxylase alpha chain</fullName>
        </recommendedName>
    </component>
    <component>
        <recommendedName>
            <fullName evidence="11">Phosphatidylserine decarboxylase beta chain</fullName>
        </recommendedName>
    </component>
</protein>
<dbReference type="AlphaFoldDB" id="A0A1M5E1G2"/>
<feature type="modified residue" description="Pyruvic acid (Ser); by autocatalysis" evidence="11">
    <location>
        <position position="187"/>
    </location>
</feature>
<organism evidence="13 14">
    <name type="scientific">Mariniphaga anaerophila</name>
    <dbReference type="NCBI Taxonomy" id="1484053"/>
    <lineage>
        <taxon>Bacteria</taxon>
        <taxon>Pseudomonadati</taxon>
        <taxon>Bacteroidota</taxon>
        <taxon>Bacteroidia</taxon>
        <taxon>Marinilabiliales</taxon>
        <taxon>Prolixibacteraceae</taxon>
        <taxon>Mariniphaga</taxon>
    </lineage>
</organism>
<keyword evidence="9 11" id="KW-1208">Phospholipid metabolism</keyword>
<comment type="pathway">
    <text evidence="11">Phospholipid metabolism; phosphatidylethanolamine biosynthesis; phosphatidylethanolamine from CDP-diacylglycerol: step 2/2.</text>
</comment>
<comment type="cofactor">
    <cofactor evidence="11">
        <name>pyruvate</name>
        <dbReference type="ChEBI" id="CHEBI:15361"/>
    </cofactor>
    <text evidence="11">Binds 1 pyruvoyl group covalently per subunit.</text>
</comment>
<evidence type="ECO:0000256" key="9">
    <source>
        <dbReference type="ARBA" id="ARBA00023264"/>
    </source>
</evidence>
<dbReference type="EC" id="4.1.1.65" evidence="11"/>
<comment type="subcellular location">
    <subcellularLocation>
        <location evidence="11">Cell membrane</location>
        <topology evidence="11">Peripheral membrane protein</topology>
    </subcellularLocation>
</comment>
<keyword evidence="5 11" id="KW-0472">Membrane</keyword>
<keyword evidence="4 11" id="KW-0443">Lipid metabolism</keyword>